<feature type="transmembrane region" description="Helical" evidence="1">
    <location>
        <begin position="35"/>
        <end position="51"/>
    </location>
</feature>
<protein>
    <submittedName>
        <fullName evidence="2">5-bromo-4-chloroindolyl phosphate hydrolysis protein</fullName>
    </submittedName>
</protein>
<dbReference type="Proteomes" id="UP000032102">
    <property type="component" value="Unassembled WGS sequence"/>
</dbReference>
<evidence type="ECO:0000313" key="2">
    <source>
        <dbReference type="EMBL" id="KIQ95521.1"/>
    </source>
</evidence>
<evidence type="ECO:0000256" key="1">
    <source>
        <dbReference type="SAM" id="Phobius"/>
    </source>
</evidence>
<feature type="transmembrane region" description="Helical" evidence="1">
    <location>
        <begin position="12"/>
        <end position="29"/>
    </location>
</feature>
<keyword evidence="1" id="KW-0812">Transmembrane</keyword>
<dbReference type="EMBL" id="JXTH01000004">
    <property type="protein sequence ID" value="KIQ95521.1"/>
    <property type="molecule type" value="Genomic_DNA"/>
</dbReference>
<accession>A0A0D0S3K9</accession>
<evidence type="ECO:0000313" key="3">
    <source>
        <dbReference type="Proteomes" id="UP000032102"/>
    </source>
</evidence>
<comment type="caution">
    <text evidence="2">The sequence shown here is derived from an EMBL/GenBank/DDBJ whole genome shotgun (WGS) entry which is preliminary data.</text>
</comment>
<dbReference type="Pfam" id="PF10112">
    <property type="entry name" value="Halogen_Hydrol"/>
    <property type="match status" value="1"/>
</dbReference>
<sequence>MKRFIRTIWRWFVSWNVGLFSALISLFAFRLPFPISFLLGVSIGVMYSLYMKKKEKKNPLYDFKDERLKDAKKKVRKIGKSLWRIRSVAMFSKLSRLYAICQKIIEIVEKQPDRLAVAQPFFNTTLDSIVTIIDKYVYLTKQPVKSEEIRQAIHEAEEALGLALMKAENELLDMLEEDLFDLKTEVKLVKHTVASEDPLSLPIKHTVTITEEKKHEQKR</sequence>
<dbReference type="AlphaFoldDB" id="A0A0D0S3K9"/>
<proteinExistence type="predicted"/>
<keyword evidence="3" id="KW-1185">Reference proteome</keyword>
<keyword evidence="1" id="KW-0472">Membrane</keyword>
<organism evidence="2 3">
    <name type="scientific">Anoxybacillus thermarum</name>
    <dbReference type="NCBI Taxonomy" id="404937"/>
    <lineage>
        <taxon>Bacteria</taxon>
        <taxon>Bacillati</taxon>
        <taxon>Bacillota</taxon>
        <taxon>Bacilli</taxon>
        <taxon>Bacillales</taxon>
        <taxon>Anoxybacillaceae</taxon>
        <taxon>Anoxybacillus</taxon>
    </lineage>
</organism>
<name>A0A0D0S3K9_9BACL</name>
<dbReference type="RefSeq" id="WP_043964201.1">
    <property type="nucleotide sequence ID" value="NZ_JXTH01000004.1"/>
</dbReference>
<reference evidence="2 3" key="1">
    <citation type="submission" date="2015-01" db="EMBL/GenBank/DDBJ databases">
        <title>Draft genome of Anoxybacillus thermarum strain AF/04.</title>
        <authorList>
            <person name="Poli A."/>
            <person name="Nicolaus B."/>
            <person name="Chan K.-G."/>
            <person name="Kahar U.M."/>
            <person name="Yaakob A.S."/>
            <person name="Chan C.S."/>
            <person name="Goh K.M."/>
        </authorList>
    </citation>
    <scope>NUCLEOTIDE SEQUENCE [LARGE SCALE GENOMIC DNA]</scope>
    <source>
        <strain evidence="2 3">AF/04</strain>
    </source>
</reference>
<keyword evidence="1" id="KW-1133">Transmembrane helix</keyword>
<gene>
    <name evidence="2" type="ORF">LH47_00338</name>
</gene>
<dbReference type="InterPro" id="IPR018770">
    <property type="entry name" value="ChloroindolylP_hydrolase"/>
</dbReference>
<dbReference type="PATRIC" id="fig|404937.3.peg.359"/>